<keyword evidence="3 6" id="KW-1133">Transmembrane helix</keyword>
<accession>A0AAV5GDW4</accession>
<dbReference type="CDD" id="cd17323">
    <property type="entry name" value="MFS_Tpo1_MDR_like"/>
    <property type="match status" value="1"/>
</dbReference>
<dbReference type="InterPro" id="IPR011701">
    <property type="entry name" value="MFS"/>
</dbReference>
<reference evidence="8 9" key="1">
    <citation type="submission" date="2021-12" db="EMBL/GenBank/DDBJ databases">
        <title>High titer production of polyol ester of fatty acids by Rhodotorula paludigena BS15 towards product separation-free biomass refinery.</title>
        <authorList>
            <person name="Mano J."/>
            <person name="Ono H."/>
            <person name="Tanaka T."/>
            <person name="Naito K."/>
            <person name="Sushida H."/>
            <person name="Ike M."/>
            <person name="Tokuyasu K."/>
            <person name="Kitaoka M."/>
        </authorList>
    </citation>
    <scope>NUCLEOTIDE SEQUENCE [LARGE SCALE GENOMIC DNA]</scope>
    <source>
        <strain evidence="8 9">BS15</strain>
    </source>
</reference>
<evidence type="ECO:0000256" key="4">
    <source>
        <dbReference type="ARBA" id="ARBA00023136"/>
    </source>
</evidence>
<dbReference type="AlphaFoldDB" id="A0AAV5GDW4"/>
<comment type="subcellular location">
    <subcellularLocation>
        <location evidence="1">Membrane</location>
        <topology evidence="1">Multi-pass membrane protein</topology>
    </subcellularLocation>
</comment>
<dbReference type="Gene3D" id="1.20.1250.20">
    <property type="entry name" value="MFS general substrate transporter like domains"/>
    <property type="match status" value="1"/>
</dbReference>
<dbReference type="GO" id="GO:0015244">
    <property type="term" value="F:fluconazole transmembrane transporter activity"/>
    <property type="evidence" value="ECO:0007669"/>
    <property type="project" value="TreeGrafter"/>
</dbReference>
<evidence type="ECO:0000313" key="8">
    <source>
        <dbReference type="EMBL" id="GJN87512.1"/>
    </source>
</evidence>
<dbReference type="PROSITE" id="PS50850">
    <property type="entry name" value="MFS"/>
    <property type="match status" value="1"/>
</dbReference>
<dbReference type="PANTHER" id="PTHR23502:SF23">
    <property type="entry name" value="FLUCONAZOLE RESISTANCE PROTEIN 1"/>
    <property type="match status" value="1"/>
</dbReference>
<feature type="transmembrane region" description="Helical" evidence="6">
    <location>
        <begin position="525"/>
        <end position="549"/>
    </location>
</feature>
<evidence type="ECO:0000256" key="5">
    <source>
        <dbReference type="SAM" id="MobiDB-lite"/>
    </source>
</evidence>
<evidence type="ECO:0000256" key="2">
    <source>
        <dbReference type="ARBA" id="ARBA00022692"/>
    </source>
</evidence>
<feature type="domain" description="Major facilitator superfamily (MFS) profile" evidence="7">
    <location>
        <begin position="122"/>
        <end position="565"/>
    </location>
</feature>
<dbReference type="InterPro" id="IPR020846">
    <property type="entry name" value="MFS_dom"/>
</dbReference>
<feature type="transmembrane region" description="Helical" evidence="6">
    <location>
        <begin position="247"/>
        <end position="273"/>
    </location>
</feature>
<protein>
    <recommendedName>
        <fullName evidence="7">Major facilitator superfamily (MFS) profile domain-containing protein</fullName>
    </recommendedName>
</protein>
<dbReference type="NCBIfam" id="TIGR00880">
    <property type="entry name" value="2_A_01_02"/>
    <property type="match status" value="1"/>
</dbReference>
<dbReference type="InterPro" id="IPR036259">
    <property type="entry name" value="MFS_trans_sf"/>
</dbReference>
<dbReference type="GO" id="GO:0042910">
    <property type="term" value="F:xenobiotic transmembrane transporter activity"/>
    <property type="evidence" value="ECO:0007669"/>
    <property type="project" value="InterPro"/>
</dbReference>
<proteinExistence type="predicted"/>
<feature type="transmembrane region" description="Helical" evidence="6">
    <location>
        <begin position="122"/>
        <end position="143"/>
    </location>
</feature>
<dbReference type="EMBL" id="BQKY01000001">
    <property type="protein sequence ID" value="GJN87512.1"/>
    <property type="molecule type" value="Genomic_DNA"/>
</dbReference>
<feature type="transmembrane region" description="Helical" evidence="6">
    <location>
        <begin position="358"/>
        <end position="377"/>
    </location>
</feature>
<organism evidence="8 9">
    <name type="scientific">Rhodotorula paludigena</name>
    <dbReference type="NCBI Taxonomy" id="86838"/>
    <lineage>
        <taxon>Eukaryota</taxon>
        <taxon>Fungi</taxon>
        <taxon>Dikarya</taxon>
        <taxon>Basidiomycota</taxon>
        <taxon>Pucciniomycotina</taxon>
        <taxon>Microbotryomycetes</taxon>
        <taxon>Sporidiobolales</taxon>
        <taxon>Sporidiobolaceae</taxon>
        <taxon>Rhodotorula</taxon>
    </lineage>
</organism>
<evidence type="ECO:0000313" key="9">
    <source>
        <dbReference type="Proteomes" id="UP001342314"/>
    </source>
</evidence>
<dbReference type="GO" id="GO:0005886">
    <property type="term" value="C:plasma membrane"/>
    <property type="evidence" value="ECO:0007669"/>
    <property type="project" value="UniProtKB-ARBA"/>
</dbReference>
<dbReference type="InterPro" id="IPR001958">
    <property type="entry name" value="Tet-R_TetA/multi-R_MdtG-like"/>
</dbReference>
<keyword evidence="4 6" id="KW-0472">Membrane</keyword>
<keyword evidence="9" id="KW-1185">Reference proteome</keyword>
<sequence length="565" mass="62202">MVADIVRDSTFGQLVNWASKGRLFPYADQRADYVVPEKYLRRRNSATGSPLDSPFPRTFSEAPTLVGEPPAAPKDADDIEKQKALSTEPSPEQPPSVRYPWLVDFDEDDQDRPLNWSSRKRLFVASLISLLTFGVYVGSAVYTSSVPGLMEEFDVGQVTAIAGLTLFVAAYGIGPMVLSPMQEVASWGRNPVYIIGLALFVIFQIPEILAKNMATVLVFRFLSGFVGSPALATGGASMGDIFPPQHLAVAIGAWAIGAVCGPIAGPVIGGFAAQGMNWRWPFLELLWISGFAFVVLFFLLPETFEPTILVRRAERLRKLTGNPLLKAPAELDQGDEARLSIVLKETILRAFQLALEPALFVAHSYIALVYAVFYLWFEAFPLTFNEIHHFNLGLGGLPYLTFVVSAAITFTFYVLYQKYHIAPRMARNPDLPPEVRLEIGIMAAPFIPISLFIFGWTARESVHWIAPTIGAGLYLPGIFLAFQSILMYVSMSYPKYAASILAGNDLFRSTFASVFPLFGTKYFRALGIGGGSSLLAGVSILMIPLLYAIMKYGNRLRARSRFAQA</sequence>
<evidence type="ECO:0000256" key="3">
    <source>
        <dbReference type="ARBA" id="ARBA00022989"/>
    </source>
</evidence>
<feature type="transmembrane region" description="Helical" evidence="6">
    <location>
        <begin position="397"/>
        <end position="416"/>
    </location>
</feature>
<feature type="transmembrane region" description="Helical" evidence="6">
    <location>
        <begin position="155"/>
        <end position="178"/>
    </location>
</feature>
<feature type="compositionally biased region" description="Basic and acidic residues" evidence="5">
    <location>
        <begin position="74"/>
        <end position="83"/>
    </location>
</feature>
<evidence type="ECO:0000256" key="6">
    <source>
        <dbReference type="SAM" id="Phobius"/>
    </source>
</evidence>
<evidence type="ECO:0000259" key="7">
    <source>
        <dbReference type="PROSITE" id="PS50850"/>
    </source>
</evidence>
<dbReference type="SUPFAM" id="SSF103473">
    <property type="entry name" value="MFS general substrate transporter"/>
    <property type="match status" value="1"/>
</dbReference>
<dbReference type="FunFam" id="1.20.1250.20:FF:000011">
    <property type="entry name" value="MFS multidrug transporter, putative"/>
    <property type="match status" value="1"/>
</dbReference>
<comment type="caution">
    <text evidence="8">The sequence shown here is derived from an EMBL/GenBank/DDBJ whole genome shotgun (WGS) entry which is preliminary data.</text>
</comment>
<dbReference type="Proteomes" id="UP001342314">
    <property type="component" value="Unassembled WGS sequence"/>
</dbReference>
<name>A0AAV5GDW4_9BASI</name>
<dbReference type="GO" id="GO:1990961">
    <property type="term" value="P:xenobiotic detoxification by transmembrane export across the plasma membrane"/>
    <property type="evidence" value="ECO:0007669"/>
    <property type="project" value="TreeGrafter"/>
</dbReference>
<dbReference type="Pfam" id="PF07690">
    <property type="entry name" value="MFS_1"/>
    <property type="match status" value="1"/>
</dbReference>
<feature type="region of interest" description="Disordered" evidence="5">
    <location>
        <begin position="44"/>
        <end position="99"/>
    </location>
</feature>
<feature type="transmembrane region" description="Helical" evidence="6">
    <location>
        <begin position="190"/>
        <end position="210"/>
    </location>
</feature>
<gene>
    <name evidence="8" type="ORF">Rhopal_000461-T1</name>
</gene>
<keyword evidence="2 6" id="KW-0812">Transmembrane</keyword>
<feature type="transmembrane region" description="Helical" evidence="6">
    <location>
        <begin position="464"/>
        <end position="489"/>
    </location>
</feature>
<feature type="transmembrane region" description="Helical" evidence="6">
    <location>
        <begin position="437"/>
        <end position="458"/>
    </location>
</feature>
<dbReference type="PANTHER" id="PTHR23502">
    <property type="entry name" value="MAJOR FACILITATOR SUPERFAMILY"/>
    <property type="match status" value="1"/>
</dbReference>
<feature type="transmembrane region" description="Helical" evidence="6">
    <location>
        <begin position="285"/>
        <end position="310"/>
    </location>
</feature>
<evidence type="ECO:0000256" key="1">
    <source>
        <dbReference type="ARBA" id="ARBA00004141"/>
    </source>
</evidence>